<proteinExistence type="predicted"/>
<sequence length="579" mass="64371">MILQALNGYYERLLADSSSAIPEFGFSVESVAHCVILAKNGDVVGVHDLRERDGNRVVLKKVVVPKPPKERSGTKAPAYFLWDKSKYVIGCDVDPKGNRQFHTFAFDDFAKRQFGLLEGVEDMGAKAFSEFAKKRKLGDIPSWANDDVMSGRFMVFQLDGEPGFLHEREGLRRIWLQHLEKEAPEDVGQCLITGLSGQAIAYTHPQIKNVQGANTAGAALVSFNATAFESYNKGKGNLNAPVSERAAFAYTTALNHLLAPESPRKLRVGDTTVVFWTEARGEAERFFNFAMGGRHAEDDSLARRLEGYLSAVTKGKYPEELGDSRTPFYVLGLSPNAARLSVRFWHVGTVGDMAAHLGEHYRALALQRRFDSDPEHPSPWHLLKELAPQRDSKNMSPLLFGQFVRSVVQGLAYPQTLLSAAIGRIRADKEVNYLRAAVIKAFLVRNRKQEIPMTLDTTNTDIGYRLGRLFAIVERIQEEAVPGANATVKDRFFASAAATPARTFPIIVKNAQHGLAKIRKDKPGWAINLDKAIQEIVGGIDAATGFPASMPSDKQSMFILGYYQQRQDFYTKKEKNTED</sequence>
<keyword evidence="2" id="KW-1185">Reference proteome</keyword>
<protein>
    <submittedName>
        <fullName evidence="1">Type I-C CRISPR-associated protein Cas8c/Csd1</fullName>
    </submittedName>
</protein>
<dbReference type="InterPro" id="IPR010144">
    <property type="entry name" value="CRISPR-assoc_prot_Csd1-typ"/>
</dbReference>
<evidence type="ECO:0000313" key="1">
    <source>
        <dbReference type="EMBL" id="AMK12505.1"/>
    </source>
</evidence>
<reference evidence="1 2" key="1">
    <citation type="journal article" date="2016" name="Front. Microbiol.">
        <title>Genome Sequence of the Piezophilic, Mesophilic Sulfate-Reducing Bacterium Desulfovibrio indicus J2T.</title>
        <authorList>
            <person name="Cao J."/>
            <person name="Maignien L."/>
            <person name="Shao Z."/>
            <person name="Alain K."/>
            <person name="Jebbar M."/>
        </authorList>
    </citation>
    <scope>NUCLEOTIDE SEQUENCE [LARGE SCALE GENOMIC DNA]</scope>
    <source>
        <strain evidence="1 2">J2</strain>
    </source>
</reference>
<dbReference type="CDD" id="cd09757">
    <property type="entry name" value="Cas8c_I-C"/>
    <property type="match status" value="1"/>
</dbReference>
<accession>A0ABM5YY06</accession>
<dbReference type="RefSeq" id="WP_066806134.1">
    <property type="nucleotide sequence ID" value="NZ_CP014206.1"/>
</dbReference>
<gene>
    <name evidence="1" type="ORF">AWY79_16065</name>
</gene>
<evidence type="ECO:0000313" key="2">
    <source>
        <dbReference type="Proteomes" id="UP000055611"/>
    </source>
</evidence>
<dbReference type="Proteomes" id="UP000055611">
    <property type="component" value="Chromosome"/>
</dbReference>
<name>A0ABM5YY06_9BACT</name>
<dbReference type="EMBL" id="CP014206">
    <property type="protein sequence ID" value="AMK12505.1"/>
    <property type="molecule type" value="Genomic_DNA"/>
</dbReference>
<dbReference type="NCBIfam" id="TIGR01863">
    <property type="entry name" value="cas_Csd1"/>
    <property type="match status" value="1"/>
</dbReference>
<organism evidence="1 2">
    <name type="scientific">Pseudodesulfovibrio indicus</name>
    <dbReference type="NCBI Taxonomy" id="1716143"/>
    <lineage>
        <taxon>Bacteria</taxon>
        <taxon>Pseudomonadati</taxon>
        <taxon>Thermodesulfobacteriota</taxon>
        <taxon>Desulfovibrionia</taxon>
        <taxon>Desulfovibrionales</taxon>
        <taxon>Desulfovibrionaceae</taxon>
    </lineage>
</organism>
<dbReference type="Pfam" id="PF09709">
    <property type="entry name" value="Cas_Csd1"/>
    <property type="match status" value="1"/>
</dbReference>